<gene>
    <name evidence="2" type="ORF">A2756_01165</name>
</gene>
<evidence type="ECO:0008006" key="4">
    <source>
        <dbReference type="Google" id="ProtNLM"/>
    </source>
</evidence>
<reference evidence="2 3" key="1">
    <citation type="journal article" date="2016" name="Nat. Commun.">
        <title>Thousands of microbial genomes shed light on interconnected biogeochemical processes in an aquifer system.</title>
        <authorList>
            <person name="Anantharaman K."/>
            <person name="Brown C.T."/>
            <person name="Hug L.A."/>
            <person name="Sharon I."/>
            <person name="Castelle C.J."/>
            <person name="Probst A.J."/>
            <person name="Thomas B.C."/>
            <person name="Singh A."/>
            <person name="Wilkins M.J."/>
            <person name="Karaoz U."/>
            <person name="Brodie E.L."/>
            <person name="Williams K.H."/>
            <person name="Hubbard S.S."/>
            <person name="Banfield J.F."/>
        </authorList>
    </citation>
    <scope>NUCLEOTIDE SEQUENCE [LARGE SCALE GENOMIC DNA]</scope>
</reference>
<dbReference type="STRING" id="1802115.A2756_01165"/>
<dbReference type="Pfam" id="PF06123">
    <property type="entry name" value="CreD"/>
    <property type="match status" value="1"/>
</dbReference>
<evidence type="ECO:0000256" key="1">
    <source>
        <dbReference type="SAM" id="Phobius"/>
    </source>
</evidence>
<dbReference type="PANTHER" id="PTHR30092">
    <property type="entry name" value="INNER MEMBRANE PROTEIN CRED"/>
    <property type="match status" value="1"/>
</dbReference>
<keyword evidence="1" id="KW-0812">Transmembrane</keyword>
<proteinExistence type="predicted"/>
<dbReference type="AlphaFoldDB" id="A0A1G2G4N6"/>
<evidence type="ECO:0000313" key="3">
    <source>
        <dbReference type="Proteomes" id="UP000177785"/>
    </source>
</evidence>
<dbReference type="InterPro" id="IPR010364">
    <property type="entry name" value="Uncharacterised_IM_CreD"/>
</dbReference>
<dbReference type="Proteomes" id="UP000177785">
    <property type="component" value="Unassembled WGS sequence"/>
</dbReference>
<dbReference type="PANTHER" id="PTHR30092:SF0">
    <property type="entry name" value="INNER MEMBRANE PROTEIN CRED"/>
    <property type="match status" value="1"/>
</dbReference>
<dbReference type="PIRSF" id="PIRSF004548">
    <property type="entry name" value="CreD"/>
    <property type="match status" value="1"/>
</dbReference>
<evidence type="ECO:0000313" key="2">
    <source>
        <dbReference type="EMBL" id="OGZ45215.1"/>
    </source>
</evidence>
<feature type="transmembrane region" description="Helical" evidence="1">
    <location>
        <begin position="334"/>
        <end position="351"/>
    </location>
</feature>
<keyword evidence="1" id="KW-1133">Transmembrane helix</keyword>
<name>A0A1G2G4N6_9BACT</name>
<feature type="transmembrane region" description="Helical" evidence="1">
    <location>
        <begin position="412"/>
        <end position="431"/>
    </location>
</feature>
<accession>A0A1G2G4N6</accession>
<feature type="transmembrane region" description="Helical" evidence="1">
    <location>
        <begin position="12"/>
        <end position="35"/>
    </location>
</feature>
<protein>
    <recommendedName>
        <fullName evidence="4">Cell envelope integrity protein CreD</fullName>
    </recommendedName>
</protein>
<feature type="transmembrane region" description="Helical" evidence="1">
    <location>
        <begin position="308"/>
        <end position="327"/>
    </location>
</feature>
<dbReference type="GO" id="GO:0005886">
    <property type="term" value="C:plasma membrane"/>
    <property type="evidence" value="ECO:0007669"/>
    <property type="project" value="TreeGrafter"/>
</dbReference>
<feature type="transmembrane region" description="Helical" evidence="1">
    <location>
        <begin position="388"/>
        <end position="406"/>
    </location>
</feature>
<feature type="transmembrane region" description="Helical" evidence="1">
    <location>
        <begin position="357"/>
        <end position="376"/>
    </location>
</feature>
<sequence length="443" mass="48602">MQIQLGNSQKNTLLPKLVAIGFITVVSCVASFLILPLTIERSNRANGAVDAIGTQWAREQTLGGPIITIPTKSIRTYGEQQIVDESFVFLLPDELKYDVSLETEVRSRGIFDAAVYTAHIKGHGTMNTDMVSASNATGVAQWGNAQFSINISDMRGMESSGDLSWDGQKIAFAPSTASPSIGTSGMSAPIHISQDKKDYTFSFDIVLRGSKSISFIPLGKTTDVSITSNWTSPNFSGEFLPKDRAVSNTGFTANWIVSSFGRPIPQSWSGATTADTNMIQENMQKSAFGVTLHQNVDFYTQVNRAVKYSILFISLTFLTFFLFEILSKLRIHPLNYLLVGFAIALFYLLLLSLSEHIGFLSAYTVSTLATISLIAGYCRSVLKTKKRAGIIVALLLALYVYLYILLQLDELSLVVGSVVLFAILTSVMYLTRNIDWYEVSKSG</sequence>
<organism evidence="2 3">
    <name type="scientific">Candidatus Ryanbacteria bacterium RIFCSPHIGHO2_01_FULL_48_27</name>
    <dbReference type="NCBI Taxonomy" id="1802115"/>
    <lineage>
        <taxon>Bacteria</taxon>
        <taxon>Candidatus Ryaniibacteriota</taxon>
    </lineage>
</organism>
<keyword evidence="1" id="KW-0472">Membrane</keyword>
<comment type="caution">
    <text evidence="2">The sequence shown here is derived from an EMBL/GenBank/DDBJ whole genome shotgun (WGS) entry which is preliminary data.</text>
</comment>
<dbReference type="NCBIfam" id="NF008712">
    <property type="entry name" value="PRK11715.1-1"/>
    <property type="match status" value="1"/>
</dbReference>
<dbReference type="EMBL" id="MHNL01000007">
    <property type="protein sequence ID" value="OGZ45215.1"/>
    <property type="molecule type" value="Genomic_DNA"/>
</dbReference>